<feature type="transmembrane region" description="Helical" evidence="7">
    <location>
        <begin position="556"/>
        <end position="580"/>
    </location>
</feature>
<feature type="compositionally biased region" description="Low complexity" evidence="8">
    <location>
        <begin position="591"/>
        <end position="606"/>
    </location>
</feature>
<proteinExistence type="inferred from homology"/>
<feature type="domain" description="ABC transmembrane type-1" evidence="9">
    <location>
        <begin position="393"/>
        <end position="579"/>
    </location>
</feature>
<dbReference type="SUPFAM" id="SSF161098">
    <property type="entry name" value="MetI-like"/>
    <property type="match status" value="1"/>
</dbReference>
<feature type="transmembrane region" description="Helical" evidence="7">
    <location>
        <begin position="252"/>
        <end position="275"/>
    </location>
</feature>
<comment type="caution">
    <text evidence="10">The sequence shown here is derived from an EMBL/GenBank/DDBJ whole genome shotgun (WGS) entry which is preliminary data.</text>
</comment>
<reference evidence="11" key="1">
    <citation type="submission" date="2023-07" db="EMBL/GenBank/DDBJ databases">
        <title>30 novel species of actinomycetes from the DSMZ collection.</title>
        <authorList>
            <person name="Nouioui I."/>
        </authorList>
    </citation>
    <scope>NUCLEOTIDE SEQUENCE [LARGE SCALE GENOMIC DNA]</scope>
    <source>
        <strain evidence="11">DSM 44743</strain>
    </source>
</reference>
<keyword evidence="3" id="KW-1003">Cell membrane</keyword>
<evidence type="ECO:0000256" key="4">
    <source>
        <dbReference type="ARBA" id="ARBA00022692"/>
    </source>
</evidence>
<evidence type="ECO:0000313" key="11">
    <source>
        <dbReference type="Proteomes" id="UP001183390"/>
    </source>
</evidence>
<dbReference type="PANTHER" id="PTHR43386">
    <property type="entry name" value="OLIGOPEPTIDE TRANSPORT SYSTEM PERMEASE PROTEIN APPC"/>
    <property type="match status" value="1"/>
</dbReference>
<protein>
    <submittedName>
        <fullName evidence="10">ABC transporter permease subunit</fullName>
    </submittedName>
</protein>
<dbReference type="InterPro" id="IPR050366">
    <property type="entry name" value="BP-dependent_transpt_permease"/>
</dbReference>
<accession>A0ABU2M719</accession>
<evidence type="ECO:0000256" key="7">
    <source>
        <dbReference type="RuleBase" id="RU363032"/>
    </source>
</evidence>
<dbReference type="Pfam" id="PF00528">
    <property type="entry name" value="BPD_transp_1"/>
    <property type="match status" value="2"/>
</dbReference>
<evidence type="ECO:0000256" key="3">
    <source>
        <dbReference type="ARBA" id="ARBA00022475"/>
    </source>
</evidence>
<keyword evidence="6 7" id="KW-0472">Membrane</keyword>
<keyword evidence="5 7" id="KW-1133">Transmembrane helix</keyword>
<dbReference type="PANTHER" id="PTHR43386:SF1">
    <property type="entry name" value="D,D-DIPEPTIDE TRANSPORT SYSTEM PERMEASE PROTEIN DDPC-RELATED"/>
    <property type="match status" value="1"/>
</dbReference>
<gene>
    <name evidence="10" type="ORF">RM479_08185</name>
</gene>
<evidence type="ECO:0000256" key="6">
    <source>
        <dbReference type="ARBA" id="ARBA00023136"/>
    </source>
</evidence>
<evidence type="ECO:0000259" key="9">
    <source>
        <dbReference type="PROSITE" id="PS50928"/>
    </source>
</evidence>
<feature type="transmembrane region" description="Helical" evidence="7">
    <location>
        <begin position="341"/>
        <end position="358"/>
    </location>
</feature>
<keyword evidence="2 7" id="KW-0813">Transport</keyword>
<dbReference type="RefSeq" id="WP_311511117.1">
    <property type="nucleotide sequence ID" value="NZ_JAVREP010000004.1"/>
</dbReference>
<dbReference type="InterPro" id="IPR035906">
    <property type="entry name" value="MetI-like_sf"/>
</dbReference>
<dbReference type="InterPro" id="IPR000515">
    <property type="entry name" value="MetI-like"/>
</dbReference>
<dbReference type="Gene3D" id="1.10.3720.10">
    <property type="entry name" value="MetI-like"/>
    <property type="match status" value="1"/>
</dbReference>
<feature type="transmembrane region" description="Helical" evidence="7">
    <location>
        <begin position="287"/>
        <end position="308"/>
    </location>
</feature>
<evidence type="ECO:0000256" key="1">
    <source>
        <dbReference type="ARBA" id="ARBA00004651"/>
    </source>
</evidence>
<sequence length="606" mass="61304">MTAAHTGARSARWATPVVSRLAALTLITVVIGLLPWLSGRDPALAVLRARFAEREPTEEALAAIRADLGLDAGPWVMLAHWLHGAALGDLGHSWVSGAPVLPAVVSAMGVSLTVMTAALAVALLTATALCAPTLIRGARGTLRPGASGGGAAAAMFTALPEFLIAILLMLVLSVWAGLLPPYGWREPVHLVLPALALGVPAGGLLGRLVDDALPAVYAERWVPLWRASGCAPGLIALAVLRRATPALVPQLGMVAIGLLGGAVAVETVFTVPGIGRTALGAVRAQDLPMVQGSVLALVLLGMASGLLAQSARLRMLGPGLRAAALTPPPPSTDAAGAVRRAIPRVCATLLLTVILWGLTRDAMTVQVAERLAAPSWAHPLGTDGVGRDVLARLGHGALTTVGVAALVCLAGLLIAVPIGFLPGLSAGLAETANALPPVIAGILVAAVLGPGQSGAALAVALVTWPPLAAHTAALVQETRAATHLTAQRALGADARWILLRHVLPSVLGPVARNAVLRLPGTALALASLGFLGLGAQPPSAEWGASLSESLPYVERAPLAALAPTAMLLLLAAFAVSASTLPPRTRTRPARRAPAPAGATTPEGTAR</sequence>
<dbReference type="PROSITE" id="PS50928">
    <property type="entry name" value="ABC_TM1"/>
    <property type="match status" value="1"/>
</dbReference>
<feature type="transmembrane region" description="Helical" evidence="7">
    <location>
        <begin position="438"/>
        <end position="464"/>
    </location>
</feature>
<feature type="transmembrane region" description="Helical" evidence="7">
    <location>
        <begin position="103"/>
        <end position="131"/>
    </location>
</feature>
<dbReference type="Proteomes" id="UP001183390">
    <property type="component" value="Unassembled WGS sequence"/>
</dbReference>
<name>A0ABU2M719_9ACTN</name>
<keyword evidence="4 7" id="KW-0812">Transmembrane</keyword>
<feature type="transmembrane region" description="Helical" evidence="7">
    <location>
        <begin position="514"/>
        <end position="536"/>
    </location>
</feature>
<evidence type="ECO:0000256" key="8">
    <source>
        <dbReference type="SAM" id="MobiDB-lite"/>
    </source>
</evidence>
<feature type="transmembrane region" description="Helical" evidence="7">
    <location>
        <begin position="190"/>
        <end position="209"/>
    </location>
</feature>
<evidence type="ECO:0000313" key="10">
    <source>
        <dbReference type="EMBL" id="MDT0328389.1"/>
    </source>
</evidence>
<feature type="transmembrane region" description="Helical" evidence="7">
    <location>
        <begin position="21"/>
        <end position="38"/>
    </location>
</feature>
<keyword evidence="11" id="KW-1185">Reference proteome</keyword>
<dbReference type="EMBL" id="JAVREP010000004">
    <property type="protein sequence ID" value="MDT0328389.1"/>
    <property type="molecule type" value="Genomic_DNA"/>
</dbReference>
<evidence type="ECO:0000256" key="2">
    <source>
        <dbReference type="ARBA" id="ARBA00022448"/>
    </source>
</evidence>
<feature type="transmembrane region" description="Helical" evidence="7">
    <location>
        <begin position="152"/>
        <end position="178"/>
    </location>
</feature>
<comment type="subcellular location">
    <subcellularLocation>
        <location evidence="1 7">Cell membrane</location>
        <topology evidence="1 7">Multi-pass membrane protein</topology>
    </subcellularLocation>
</comment>
<evidence type="ECO:0000256" key="5">
    <source>
        <dbReference type="ARBA" id="ARBA00022989"/>
    </source>
</evidence>
<feature type="transmembrane region" description="Helical" evidence="7">
    <location>
        <begin position="397"/>
        <end position="418"/>
    </location>
</feature>
<comment type="similarity">
    <text evidence="7">Belongs to the binding-protein-dependent transport system permease family.</text>
</comment>
<organism evidence="10 11">
    <name type="scientific">Nocardiopsis lambiniae</name>
    <dbReference type="NCBI Taxonomy" id="3075539"/>
    <lineage>
        <taxon>Bacteria</taxon>
        <taxon>Bacillati</taxon>
        <taxon>Actinomycetota</taxon>
        <taxon>Actinomycetes</taxon>
        <taxon>Streptosporangiales</taxon>
        <taxon>Nocardiopsidaceae</taxon>
        <taxon>Nocardiopsis</taxon>
    </lineage>
</organism>
<dbReference type="CDD" id="cd06261">
    <property type="entry name" value="TM_PBP2"/>
    <property type="match status" value="1"/>
</dbReference>
<feature type="region of interest" description="Disordered" evidence="8">
    <location>
        <begin position="582"/>
        <end position="606"/>
    </location>
</feature>
<feature type="transmembrane region" description="Helical" evidence="7">
    <location>
        <begin position="221"/>
        <end position="240"/>
    </location>
</feature>